<dbReference type="OrthoDB" id="283809at2"/>
<reference evidence="3 4" key="1">
    <citation type="submission" date="2019-04" db="EMBL/GenBank/DDBJ databases">
        <title>Bacillus caeni sp. nov., a bacterium isolated from mangrove sediment.</title>
        <authorList>
            <person name="Huang H."/>
            <person name="Mo K."/>
            <person name="Hu Y."/>
        </authorList>
    </citation>
    <scope>NUCLEOTIDE SEQUENCE [LARGE SCALE GENOMIC DNA]</scope>
    <source>
        <strain evidence="3 4">HB172195</strain>
    </source>
</reference>
<dbReference type="GO" id="GO:0015074">
    <property type="term" value="P:DNA integration"/>
    <property type="evidence" value="ECO:0007669"/>
    <property type="project" value="InterPro"/>
</dbReference>
<accession>A0A5R9F2P9</accession>
<dbReference type="SUPFAM" id="SSF56349">
    <property type="entry name" value="DNA breaking-rejoining enzymes"/>
    <property type="match status" value="1"/>
</dbReference>
<dbReference type="EMBL" id="SWLG01000027">
    <property type="protein sequence ID" value="TLS35183.1"/>
    <property type="molecule type" value="Genomic_DNA"/>
</dbReference>
<protein>
    <submittedName>
        <fullName evidence="3">Site-specific integrase</fullName>
    </submittedName>
</protein>
<keyword evidence="1" id="KW-0233">DNA recombination</keyword>
<dbReference type="InterPro" id="IPR011010">
    <property type="entry name" value="DNA_brk_join_enz"/>
</dbReference>
<organism evidence="3 4">
    <name type="scientific">Exobacillus caeni</name>
    <dbReference type="NCBI Taxonomy" id="2574798"/>
    <lineage>
        <taxon>Bacteria</taxon>
        <taxon>Bacillati</taxon>
        <taxon>Bacillota</taxon>
        <taxon>Bacilli</taxon>
        <taxon>Bacillales</taxon>
        <taxon>Guptibacillaceae</taxon>
        <taxon>Exobacillus</taxon>
    </lineage>
</organism>
<dbReference type="InterPro" id="IPR013762">
    <property type="entry name" value="Integrase-like_cat_sf"/>
</dbReference>
<name>A0A5R9F2P9_9BACL</name>
<feature type="domain" description="Tyr recombinase" evidence="2">
    <location>
        <begin position="12"/>
        <end position="61"/>
    </location>
</feature>
<evidence type="ECO:0000313" key="4">
    <source>
        <dbReference type="Proteomes" id="UP000308230"/>
    </source>
</evidence>
<evidence type="ECO:0000313" key="3">
    <source>
        <dbReference type="EMBL" id="TLS35183.1"/>
    </source>
</evidence>
<proteinExistence type="predicted"/>
<dbReference type="Pfam" id="PF00589">
    <property type="entry name" value="Phage_integrase"/>
    <property type="match status" value="1"/>
</dbReference>
<gene>
    <name evidence="3" type="ORF">FCL54_21875</name>
</gene>
<evidence type="ECO:0000259" key="2">
    <source>
        <dbReference type="Pfam" id="PF00589"/>
    </source>
</evidence>
<dbReference type="AlphaFoldDB" id="A0A5R9F2P9"/>
<dbReference type="GO" id="GO:0006310">
    <property type="term" value="P:DNA recombination"/>
    <property type="evidence" value="ECO:0007669"/>
    <property type="project" value="UniProtKB-KW"/>
</dbReference>
<keyword evidence="4" id="KW-1185">Reference proteome</keyword>
<dbReference type="InterPro" id="IPR002104">
    <property type="entry name" value="Integrase_catalytic"/>
</dbReference>
<comment type="caution">
    <text evidence="3">The sequence shown here is derived from an EMBL/GenBank/DDBJ whole genome shotgun (WGS) entry which is preliminary data.</text>
</comment>
<evidence type="ECO:0000256" key="1">
    <source>
        <dbReference type="ARBA" id="ARBA00023172"/>
    </source>
</evidence>
<dbReference type="Proteomes" id="UP000308230">
    <property type="component" value="Unassembled WGS sequence"/>
</dbReference>
<dbReference type="GO" id="GO:0003677">
    <property type="term" value="F:DNA binding"/>
    <property type="evidence" value="ECO:0007669"/>
    <property type="project" value="InterPro"/>
</dbReference>
<dbReference type="Gene3D" id="1.10.443.10">
    <property type="entry name" value="Intergrase catalytic core"/>
    <property type="match status" value="1"/>
</dbReference>
<sequence length="65" mass="7346">MSDGTVSTVEPFKTFLTTTHEKLGSITKHFSAHKLRHRFATLLYSSGVELLELKQLLGHNCLDMK</sequence>